<dbReference type="eggNOG" id="COG2856">
    <property type="taxonomic scope" value="Bacteria"/>
</dbReference>
<dbReference type="Gene3D" id="1.10.10.2910">
    <property type="match status" value="1"/>
</dbReference>
<accession>A0A0A0EPW8</accession>
<evidence type="ECO:0000313" key="2">
    <source>
        <dbReference type="EMBL" id="KGM52265.1"/>
    </source>
</evidence>
<dbReference type="PANTHER" id="PTHR43236">
    <property type="entry name" value="ANTITOXIN HIGA1"/>
    <property type="match status" value="1"/>
</dbReference>
<sequence length="371" mass="41899">MNISRPTFIAIEKGSRDVKPEELVALAGLYHTSLNRLMRQSAPPTEVAPHLRAVVERQGEDAGLEAAVAKLSEFVDDYMFLRDKVQGYVMPVPPAQPARSPIPVERFAEICAAKQREELGFGDREPVSSLRKTLDEKGVHVFIDGLDSKLAGLYAYIENFGYCILVNRKHPQARRRWTIAHEYGHFLFDRDRRGVDFVQPMKRKPENERFADAFAMHFLMPGDGVQRRFHDTYQQKGDVNVGDVLRIADYYGVSLMAMVLRLESLGLVKRGSWDAIKDSGARVQDIRAASGVEEVEVKDSAEIFPDRYLILAVEAWSSQAITTSQFAKLIRKPIIEARDFGQKLSQQTDGMQSVINLRLGDSLVHKEQPRA</sequence>
<dbReference type="InterPro" id="IPR052345">
    <property type="entry name" value="Rad_response_metalloprotease"/>
</dbReference>
<dbReference type="PROSITE" id="PS50943">
    <property type="entry name" value="HTH_CROC1"/>
    <property type="match status" value="1"/>
</dbReference>
<dbReference type="PANTHER" id="PTHR43236:SF1">
    <property type="entry name" value="BLL7220 PROTEIN"/>
    <property type="match status" value="1"/>
</dbReference>
<organism evidence="2 3">
    <name type="scientific">Lysobacter concretionis Ko07 = DSM 16239</name>
    <dbReference type="NCBI Taxonomy" id="1122185"/>
    <lineage>
        <taxon>Bacteria</taxon>
        <taxon>Pseudomonadati</taxon>
        <taxon>Pseudomonadota</taxon>
        <taxon>Gammaproteobacteria</taxon>
        <taxon>Lysobacterales</taxon>
        <taxon>Lysobacteraceae</taxon>
        <taxon>Novilysobacter</taxon>
    </lineage>
</organism>
<gene>
    <name evidence="2" type="ORF">N792_03880</name>
</gene>
<keyword evidence="3" id="KW-1185">Reference proteome</keyword>
<comment type="caution">
    <text evidence="2">The sequence shown here is derived from an EMBL/GenBank/DDBJ whole genome shotgun (WGS) entry which is preliminary data.</text>
</comment>
<dbReference type="InterPro" id="IPR001387">
    <property type="entry name" value="Cro/C1-type_HTH"/>
</dbReference>
<dbReference type="EMBL" id="AVPS01000003">
    <property type="protein sequence ID" value="KGM52265.1"/>
    <property type="molecule type" value="Genomic_DNA"/>
</dbReference>
<evidence type="ECO:0000259" key="1">
    <source>
        <dbReference type="PROSITE" id="PS50943"/>
    </source>
</evidence>
<dbReference type="Pfam" id="PF06114">
    <property type="entry name" value="Peptidase_M78"/>
    <property type="match status" value="1"/>
</dbReference>
<dbReference type="InterPro" id="IPR010359">
    <property type="entry name" value="IrrE_HExxH"/>
</dbReference>
<feature type="domain" description="HTH cro/C1-type" evidence="1">
    <location>
        <begin position="1"/>
        <end position="37"/>
    </location>
</feature>
<evidence type="ECO:0000313" key="3">
    <source>
        <dbReference type="Proteomes" id="UP000030017"/>
    </source>
</evidence>
<dbReference type="AlphaFoldDB" id="A0A0A0EPW8"/>
<dbReference type="STRING" id="1122185.N792_03880"/>
<protein>
    <recommendedName>
        <fullName evidence="1">HTH cro/C1-type domain-containing protein</fullName>
    </recommendedName>
</protein>
<name>A0A0A0EPW8_9GAMM</name>
<dbReference type="Proteomes" id="UP000030017">
    <property type="component" value="Unassembled WGS sequence"/>
</dbReference>
<reference evidence="2 3" key="1">
    <citation type="submission" date="2013-08" db="EMBL/GenBank/DDBJ databases">
        <title>Genome sequencing of Lysobacter.</title>
        <authorList>
            <person name="Zhang S."/>
            <person name="Wang G."/>
        </authorList>
    </citation>
    <scope>NUCLEOTIDE SEQUENCE [LARGE SCALE GENOMIC DNA]</scope>
    <source>
        <strain evidence="2 3">Ko07</strain>
    </source>
</reference>
<proteinExistence type="predicted"/>